<comment type="caution">
    <text evidence="2">The sequence shown here is derived from an EMBL/GenBank/DDBJ whole genome shotgun (WGS) entry which is preliminary data.</text>
</comment>
<sequence>MTISESTLDKVGAMGAAFSLIDLIRGFSHGGVHVGGGTGGVGFLTSLLTVLVRVWEEKGGSMKDESEMLESMFANPQAKNEKLTPQERTKIAAVIKAMTPAEQKVFRIAIFVMDPDVTTIEVPEKKDKDGKVIAVAGKRTEKTGIDPRVNVLHGIAEHVHDNLDNVTEVAELLRGTGALGGNNEALKFLVKVQVELKKLLCTFFGVESVDLITFDMVKEKATVLIGNIGVPNANLPGPPVGPLMRVGRLITPGSYRNAPASKSVKSKKEVRSTSLLKMFAVVACITGILAYGLYFGASKYRAYQRDTEIDNIINAYQPTKTSAEQPMK</sequence>
<keyword evidence="1" id="KW-0472">Membrane</keyword>
<evidence type="ECO:0000313" key="3">
    <source>
        <dbReference type="Proteomes" id="UP000177122"/>
    </source>
</evidence>
<name>A0A1G2CX16_9BACT</name>
<dbReference type="Proteomes" id="UP000177122">
    <property type="component" value="Unassembled WGS sequence"/>
</dbReference>
<reference evidence="2 3" key="1">
    <citation type="journal article" date="2016" name="Nat. Commun.">
        <title>Thousands of microbial genomes shed light on interconnected biogeochemical processes in an aquifer system.</title>
        <authorList>
            <person name="Anantharaman K."/>
            <person name="Brown C.T."/>
            <person name="Hug L.A."/>
            <person name="Sharon I."/>
            <person name="Castelle C.J."/>
            <person name="Probst A.J."/>
            <person name="Thomas B.C."/>
            <person name="Singh A."/>
            <person name="Wilkins M.J."/>
            <person name="Karaoz U."/>
            <person name="Brodie E.L."/>
            <person name="Williams K.H."/>
            <person name="Hubbard S.S."/>
            <person name="Banfield J.F."/>
        </authorList>
    </citation>
    <scope>NUCLEOTIDE SEQUENCE [LARGE SCALE GENOMIC DNA]</scope>
</reference>
<organism evidence="2 3">
    <name type="scientific">Candidatus Lloydbacteria bacterium RIFCSPHIGHO2_01_FULL_49_22</name>
    <dbReference type="NCBI Taxonomy" id="1798658"/>
    <lineage>
        <taxon>Bacteria</taxon>
        <taxon>Candidatus Lloydiibacteriota</taxon>
    </lineage>
</organism>
<dbReference type="EMBL" id="MHLI01000015">
    <property type="protein sequence ID" value="OGZ05240.1"/>
    <property type="molecule type" value="Genomic_DNA"/>
</dbReference>
<dbReference type="AlphaFoldDB" id="A0A1G2CX16"/>
<gene>
    <name evidence="2" type="ORF">A2845_02915</name>
</gene>
<proteinExistence type="predicted"/>
<feature type="transmembrane region" description="Helical" evidence="1">
    <location>
        <begin position="275"/>
        <end position="295"/>
    </location>
</feature>
<protein>
    <submittedName>
        <fullName evidence="2">Uncharacterized protein</fullName>
    </submittedName>
</protein>
<keyword evidence="1" id="KW-1133">Transmembrane helix</keyword>
<keyword evidence="1" id="KW-0812">Transmembrane</keyword>
<evidence type="ECO:0000256" key="1">
    <source>
        <dbReference type="SAM" id="Phobius"/>
    </source>
</evidence>
<accession>A0A1G2CX16</accession>
<evidence type="ECO:0000313" key="2">
    <source>
        <dbReference type="EMBL" id="OGZ05240.1"/>
    </source>
</evidence>